<dbReference type="Gene3D" id="2.40.160.20">
    <property type="match status" value="1"/>
</dbReference>
<feature type="domain" description="Bacterial Ig-like" evidence="4">
    <location>
        <begin position="152"/>
        <end position="247"/>
    </location>
</feature>
<feature type="non-terminal residue" evidence="5">
    <location>
        <position position="1"/>
    </location>
</feature>
<evidence type="ECO:0000256" key="1">
    <source>
        <dbReference type="ARBA" id="ARBA00022729"/>
    </source>
</evidence>
<reference evidence="5 6" key="1">
    <citation type="submission" date="2018-03" db="EMBL/GenBank/DDBJ databases">
        <title>Whole genome sequencing of Histamine producing bacteria.</title>
        <authorList>
            <person name="Butler K."/>
        </authorList>
    </citation>
    <scope>NUCLEOTIDE SEQUENCE [LARGE SCALE GENOMIC DNA]</scope>
    <source>
        <strain evidence="5 6">DSM 16190</strain>
    </source>
</reference>
<sequence>SLSGFAGSGTTYTATFTPDSDRTAAATIDVAANTFIDAAGNNNTAAIQLSITLDTAVPSISIASDTPSLKAGETASLIFTLSEASSDFAASDITVVGGSLGDFAGSGTGYTATFTPDSDRTAAATIDVAANAFTDSAGNTNTAATQLSITIDTAVPTISIASDKSSLKAGETAALTFTLSESSSDFAASDITVVGGSLSDFAGSGTTYTAIFTPDSDRTAAATIDVAANTFIDAAGNNNTAATQLSISLDTVLPGISIGSDTPSLKAGETAALTFTLTEGSSDFAASDITVVGGSLSGFSGSGTTYTAIFTPDTDRTAAATIDVVANAFTDSAGNNNTAATRLSISLDTVLPTISIASDTPSLKAGEIAALTFILTEASSDFAVGDITVVGGSLSGFAGSGTTYTATFTPDTDRTAAATIDVAANAFTDSAGNNNTAAIQLSITLDTLLPTISIASNKPSLKAGETASLTFTLSEASSDFAASDIIVVGGSLSGFSGSGTTYTATFTPDTDRTAAATIDVEVNAFTDSAGNNNTAAIQLSISLDTVLPTISIGSDTPSLKAGETASLTFTLSEASPDFAVGDITVVGGSLSGFAGSGTTYTATFTPDSDRTATATIDVAANAFIDAAGNNNTAATQLSITLDTAVPTISIASDKASLKAGEIAALTFILTEASSDFAVGDITVVGGSLSGFAGSGTTYTASFTPDTDRTAAATIDVAANAFTDSAGNNNTAANRLSINLDTVLPTISIGSDTPSLKAGETASLTFTLSESSPDFAVGDITVVGGSLSGFAGSGTSYTATFTPDTDRTAAATIDVAASAFIDAAGNNNTAATQLSITLDTAVPTISIGSDTPSLKAGETASLTFTLSEASPDFAVGDITVVGGSLSDFAGSGTGYSATLTPSDSGMITVDVAKGVFTDMAGNESLAADRYGIYFDGLYPYIQSLTPDDDADNVQHNASLVLVFNEAVVAGAGSVRIYDESDDSLLETIHLSGEQAVIDGATLTIDLKTLFTPTHSYYVHISADALIDTAGNAFGGIDDTSSYNFTIGNNVPVLTDDAKSVAEDNSVAIVVLDNDSDSDSVINLASVTVTTQPVHGSTKVNTGTGVVTYSPDKDFAGTDSFYYRVEDVYGGLSEAAKVTITVTAVDDDPVANADMASTDEELAVLIDVLANDTDPDQGDSADSDTLAIVSQPEHGAVAIEEGQIRYEPDANYAGSDVFTYTVRDTSDRQSNTAEVRINIAGVNDAPVTVVDSAVTNEDMPVEISVLSNDSDIDGSVDVSTVAIVSQPEKGKVVVSELGMVTYTPEVNYYGSDSFTYVVQDNEDATSEATAVSLTVNSINDAPVASDDVATLLEDSTHSINVLGNDNDIDGQLDSSSVVVFSQPEQGSVSVAESGAILFTPIINFSGEDSFTYQVRDDLGMISNIATVMFTVQPVNDAPLANDDNASTQEDNAITINVIANDSDVDGSLDTTTLKISAAPKSGSLIDNSDGTVTYKPNENSQGSDSFSYTISDNEGEESNSATVMIDVEAVNDTPVVKDETLDEEYSEQNRFEIDVLENDSDIDGDTLTIIAASASIGEVIINDDKLTYQAPAGFTGNVELQYLVSDGNGESVQATVTLVINGKAELGIPIITVPDDIEVNATALFTRVDLGVATARDTDGEALPVSLRGSQIFFTPGKNIAYWRTEDAQGNTAEASQKVTVYPLVTIAKDSETTEGTRHSVKVYLNGQSPIYPVDIPYSVSGSANQYDHDLRDGKVTIEHGTVGKIEFNIFQDAENESDEALTITLDPSLNLGSKTEYTLRISEKNIAPKVTTSIVQQAEVRQIIVNNNEPVTISTEVTDANVDDSHQYIWSSDEPLIVNTSQVPEQFIFTPAQLNPGIYHFKLTVKDDGSEPLFVSKDIYLEVIEALASLGSEDTDGDLIPDNEEGFSDNDNDGIPDYQDAISECNVIQEQVSESVRYLVEGEAGVCLRKGITVASNITGGTHLLDNEVSEQLEVDQEADNIGGVFDFVAYGLPQAGQSYKVVFPQRLPIPVNAVYRKYIDGTGWRDFVIDDYNELSSTPGERGYCPPPGDESWVIGLNQGHWCVQLRIEDGGPNDDDGIANGSVVDPGGVAARVSKNTLPVAQNDAISMSLNSNITIDVLANDSDADGNVLDIANAVADFGTVDIINNQLYYTAEDHFYGVATISYSITDNSGGTSFADVTVNVVNSLSPVATDDQAQADDKTALLINVLANDSDPDGDSLTVIAAEAQNGQVIINTDQTLTYMPKEGFEGVDTITYRIRDLNGLEDTAVVRVQVSLKRSVVVENKSGGGIGGGMLLLTLLGLTRHYRWKRWLGLLLLLSFNSQANWFVESDLGLSKAHERSAVKADTVIDSDDSDFYWTVGIGYSINPRWSVAARYIDQGQGSATISNSTASPDEYHQSVALVVPVLASGVGVDVSYSAWQADAFNFAVSVGGMYWKADFDSVYQGNSLHYSDEGVDPYLGVELGYDINSQWTVGLGVTRYLIEANDVDAFSLKLKYRMDIEKN</sequence>
<feature type="domain" description="Bacterial Ig-like" evidence="4">
    <location>
        <begin position="2"/>
        <end position="48"/>
    </location>
</feature>
<organism evidence="5 6">
    <name type="scientific">Photobacterium lipolyticum</name>
    <dbReference type="NCBI Taxonomy" id="266810"/>
    <lineage>
        <taxon>Bacteria</taxon>
        <taxon>Pseudomonadati</taxon>
        <taxon>Pseudomonadota</taxon>
        <taxon>Gammaproteobacteria</taxon>
        <taxon>Vibrionales</taxon>
        <taxon>Vibrionaceae</taxon>
        <taxon>Photobacterium</taxon>
    </lineage>
</organism>
<dbReference type="Pfam" id="PF19078">
    <property type="entry name" value="Big_12"/>
    <property type="match status" value="10"/>
</dbReference>
<name>A0A2T3MS87_9GAMM</name>
<dbReference type="InterPro" id="IPR044048">
    <property type="entry name" value="Big_12"/>
</dbReference>
<dbReference type="InterPro" id="IPR032812">
    <property type="entry name" value="SbsA_Ig"/>
</dbReference>
<keyword evidence="6" id="KW-1185">Reference proteome</keyword>
<gene>
    <name evidence="5" type="ORF">C9I89_21475</name>
</gene>
<feature type="domain" description="SbsA Ig-like" evidence="2">
    <location>
        <begin position="938"/>
        <end position="1044"/>
    </location>
</feature>
<feature type="domain" description="Bacterial Ig-like" evidence="4">
    <location>
        <begin position="54"/>
        <end position="150"/>
    </location>
</feature>
<dbReference type="Gene3D" id="2.60.40.2810">
    <property type="match status" value="4"/>
</dbReference>
<evidence type="ECO:0000259" key="4">
    <source>
        <dbReference type="Pfam" id="PF19078"/>
    </source>
</evidence>
<evidence type="ECO:0008006" key="7">
    <source>
        <dbReference type="Google" id="ProtNLM"/>
    </source>
</evidence>
<proteinExistence type="predicted"/>
<evidence type="ECO:0000313" key="5">
    <source>
        <dbReference type="EMBL" id="PSW00140.1"/>
    </source>
</evidence>
<dbReference type="EMBL" id="PYMC01000027">
    <property type="protein sequence ID" value="PSW00140.1"/>
    <property type="molecule type" value="Genomic_DNA"/>
</dbReference>
<dbReference type="RefSeq" id="WP_107285378.1">
    <property type="nucleotide sequence ID" value="NZ_PYMC01000027.1"/>
</dbReference>
<feature type="domain" description="Bacterial Ig-like" evidence="4">
    <location>
        <begin position="838"/>
        <end position="924"/>
    </location>
</feature>
<comment type="caution">
    <text evidence="5">The sequence shown here is derived from an EMBL/GenBank/DDBJ whole genome shotgun (WGS) entry which is preliminary data.</text>
</comment>
<protein>
    <recommendedName>
        <fullName evidence="7">Tandem-95 repeat protein</fullName>
    </recommendedName>
</protein>
<dbReference type="Gene3D" id="2.60.40.3440">
    <property type="match status" value="3"/>
</dbReference>
<feature type="domain" description="Bacterial Ig-like" evidence="4">
    <location>
        <begin position="446"/>
        <end position="538"/>
    </location>
</feature>
<dbReference type="NCBIfam" id="NF041766">
    <property type="entry name" value="choice_anch_U"/>
    <property type="match status" value="1"/>
</dbReference>
<dbReference type="PANTHER" id="PTHR34677:SF3">
    <property type="entry name" value="BACTERIAL IG-LIKE DOMAIN-CONTAINING PROTEIN"/>
    <property type="match status" value="1"/>
</dbReference>
<accession>A0A2T3MS87</accession>
<feature type="domain" description="Outer membrane protein beta-barrel" evidence="3">
    <location>
        <begin position="2335"/>
        <end position="2519"/>
    </location>
</feature>
<feature type="domain" description="Bacterial Ig-like" evidence="4">
    <location>
        <begin position="642"/>
        <end position="737"/>
    </location>
</feature>
<feature type="domain" description="Bacterial Ig-like" evidence="4">
    <location>
        <begin position="348"/>
        <end position="440"/>
    </location>
</feature>
<dbReference type="NCBIfam" id="NF012211">
    <property type="entry name" value="tand_rpt_95"/>
    <property type="match status" value="8"/>
</dbReference>
<dbReference type="Pfam" id="PF17963">
    <property type="entry name" value="Big_9"/>
    <property type="match status" value="8"/>
</dbReference>
<evidence type="ECO:0000313" key="6">
    <source>
        <dbReference type="Proteomes" id="UP000240904"/>
    </source>
</evidence>
<dbReference type="InterPro" id="IPR011250">
    <property type="entry name" value="OMP/PagP_B-barrel"/>
</dbReference>
<dbReference type="SUPFAM" id="SSF56925">
    <property type="entry name" value="OMPA-like"/>
    <property type="match status" value="1"/>
</dbReference>
<dbReference type="Pfam" id="PF13205">
    <property type="entry name" value="Big_5"/>
    <property type="match status" value="1"/>
</dbReference>
<dbReference type="PANTHER" id="PTHR34677">
    <property type="match status" value="1"/>
</dbReference>
<dbReference type="OrthoDB" id="5242130at2"/>
<evidence type="ECO:0000259" key="3">
    <source>
        <dbReference type="Pfam" id="PF13505"/>
    </source>
</evidence>
<dbReference type="Pfam" id="PF13505">
    <property type="entry name" value="OMP_b-brl"/>
    <property type="match status" value="1"/>
</dbReference>
<dbReference type="InterPro" id="IPR027385">
    <property type="entry name" value="Beta-barrel_OMP"/>
</dbReference>
<feature type="domain" description="Bacterial Ig-like" evidence="4">
    <location>
        <begin position="740"/>
        <end position="835"/>
    </location>
</feature>
<dbReference type="Proteomes" id="UP000240904">
    <property type="component" value="Unassembled WGS sequence"/>
</dbReference>
<keyword evidence="1" id="KW-0732">Signal</keyword>
<evidence type="ECO:0000259" key="2">
    <source>
        <dbReference type="Pfam" id="PF13205"/>
    </source>
</evidence>
<feature type="domain" description="Bacterial Ig-like" evidence="4">
    <location>
        <begin position="250"/>
        <end position="344"/>
    </location>
</feature>
<feature type="domain" description="Bacterial Ig-like" evidence="4">
    <location>
        <begin position="544"/>
        <end position="639"/>
    </location>
</feature>
<dbReference type="InterPro" id="IPR053784">
    <property type="entry name" value="Choice_anch_U_dom"/>
</dbReference>